<dbReference type="EMBL" id="LR699119">
    <property type="protein sequence ID" value="VVC76027.1"/>
    <property type="molecule type" value="Genomic_DNA"/>
</dbReference>
<organism evidence="2 3">
    <name type="scientific">Aquicella siphonis</name>
    <dbReference type="NCBI Taxonomy" id="254247"/>
    <lineage>
        <taxon>Bacteria</taxon>
        <taxon>Pseudomonadati</taxon>
        <taxon>Pseudomonadota</taxon>
        <taxon>Gammaproteobacteria</taxon>
        <taxon>Legionellales</taxon>
        <taxon>Coxiellaceae</taxon>
        <taxon>Aquicella</taxon>
    </lineage>
</organism>
<gene>
    <name evidence="2" type="ORF">AQUSIP_13280</name>
</gene>
<accession>A0A5E4PHU6</accession>
<dbReference type="Proteomes" id="UP000324194">
    <property type="component" value="Chromosome 1"/>
</dbReference>
<proteinExistence type="predicted"/>
<sequence>MKKESKQEKLLNNYAEIDLEILPPRLRKNGFDYRLVERTPAVCIYEQSSGGLVVAYEVFKTKIVKHRESMIALKKQFNAQCDESQFLNYKEYKEAFPADEEFGTRAWTYRDLEKAKLAFSRLVKESENDSQQEGSDTQVQSKACGL</sequence>
<feature type="region of interest" description="Disordered" evidence="1">
    <location>
        <begin position="127"/>
        <end position="146"/>
    </location>
</feature>
<evidence type="ECO:0000256" key="1">
    <source>
        <dbReference type="SAM" id="MobiDB-lite"/>
    </source>
</evidence>
<name>A0A5E4PHU6_9COXI</name>
<evidence type="ECO:0000313" key="3">
    <source>
        <dbReference type="Proteomes" id="UP000324194"/>
    </source>
</evidence>
<dbReference type="KEGG" id="asip:AQUSIP_13280"/>
<dbReference type="AlphaFoldDB" id="A0A5E4PHU6"/>
<reference evidence="2 3" key="1">
    <citation type="submission" date="2019-08" db="EMBL/GenBank/DDBJ databases">
        <authorList>
            <person name="Guy L."/>
        </authorList>
    </citation>
    <scope>NUCLEOTIDE SEQUENCE [LARGE SCALE GENOMIC DNA]</scope>
    <source>
        <strain evidence="2 3">SGT-108</strain>
    </source>
</reference>
<protein>
    <submittedName>
        <fullName evidence="2">Uncharacterized protein</fullName>
    </submittedName>
</protein>
<dbReference type="RefSeq" id="WP_148339280.1">
    <property type="nucleotide sequence ID" value="NZ_LR699119.1"/>
</dbReference>
<feature type="compositionally biased region" description="Polar residues" evidence="1">
    <location>
        <begin position="129"/>
        <end position="146"/>
    </location>
</feature>
<keyword evidence="3" id="KW-1185">Reference proteome</keyword>
<evidence type="ECO:0000313" key="2">
    <source>
        <dbReference type="EMBL" id="VVC76027.1"/>
    </source>
</evidence>